<feature type="transmembrane region" description="Helical" evidence="5">
    <location>
        <begin position="320"/>
        <end position="342"/>
    </location>
</feature>
<dbReference type="CDD" id="cd15039">
    <property type="entry name" value="7tmB3_Methuselah-like"/>
    <property type="match status" value="1"/>
</dbReference>
<dbReference type="InterPro" id="IPR000832">
    <property type="entry name" value="GPCR_2_secretin-like"/>
</dbReference>
<accession>A0A8J2JKL7</accession>
<dbReference type="AlphaFoldDB" id="A0A8J2JKL7"/>
<dbReference type="InterPro" id="IPR052808">
    <property type="entry name" value="GPCR_Mth-like"/>
</dbReference>
<protein>
    <recommendedName>
        <fullName evidence="7">G-protein coupled receptors family 2 profile 2 domain-containing protein</fullName>
    </recommendedName>
</protein>
<dbReference type="SUPFAM" id="SSF81321">
    <property type="entry name" value="Family A G protein-coupled receptor-like"/>
    <property type="match status" value="1"/>
</dbReference>
<gene>
    <name evidence="8" type="ORF">AFUS01_LOCUS9596</name>
</gene>
<dbReference type="GO" id="GO:0016020">
    <property type="term" value="C:membrane"/>
    <property type="evidence" value="ECO:0007669"/>
    <property type="project" value="UniProtKB-SubCell"/>
</dbReference>
<feature type="chain" id="PRO_5035292510" description="G-protein coupled receptors family 2 profile 2 domain-containing protein" evidence="6">
    <location>
        <begin position="23"/>
        <end position="678"/>
    </location>
</feature>
<feature type="transmembrane region" description="Helical" evidence="5">
    <location>
        <begin position="430"/>
        <end position="451"/>
    </location>
</feature>
<dbReference type="PANTHER" id="PTHR46953">
    <property type="entry name" value="G-PROTEIN COUPLED RECEPTOR MTH-LIKE 1-RELATED"/>
    <property type="match status" value="1"/>
</dbReference>
<dbReference type="InterPro" id="IPR017981">
    <property type="entry name" value="GPCR_2-like_7TM"/>
</dbReference>
<keyword evidence="2 5" id="KW-0812">Transmembrane</keyword>
<reference evidence="8" key="1">
    <citation type="submission" date="2021-06" db="EMBL/GenBank/DDBJ databases">
        <authorList>
            <person name="Hodson N. C."/>
            <person name="Mongue J. A."/>
            <person name="Jaron S. K."/>
        </authorList>
    </citation>
    <scope>NUCLEOTIDE SEQUENCE</scope>
</reference>
<dbReference type="PROSITE" id="PS50261">
    <property type="entry name" value="G_PROTEIN_RECEP_F2_4"/>
    <property type="match status" value="1"/>
</dbReference>
<dbReference type="GO" id="GO:0007166">
    <property type="term" value="P:cell surface receptor signaling pathway"/>
    <property type="evidence" value="ECO:0007669"/>
    <property type="project" value="InterPro"/>
</dbReference>
<dbReference type="PANTHER" id="PTHR46953:SF1">
    <property type="entry name" value="G-PROTEIN COUPLED RECEPTOR MTH-LIKE 1-RELATED"/>
    <property type="match status" value="1"/>
</dbReference>
<keyword evidence="3 5" id="KW-1133">Transmembrane helix</keyword>
<evidence type="ECO:0000256" key="2">
    <source>
        <dbReference type="ARBA" id="ARBA00022692"/>
    </source>
</evidence>
<evidence type="ECO:0000313" key="8">
    <source>
        <dbReference type="EMBL" id="CAG7720312.1"/>
    </source>
</evidence>
<feature type="transmembrane region" description="Helical" evidence="5">
    <location>
        <begin position="547"/>
        <end position="568"/>
    </location>
</feature>
<dbReference type="OrthoDB" id="6134459at2759"/>
<feature type="transmembrane region" description="Helical" evidence="5">
    <location>
        <begin position="354"/>
        <end position="371"/>
    </location>
</feature>
<keyword evidence="9" id="KW-1185">Reference proteome</keyword>
<organism evidence="8 9">
    <name type="scientific">Allacma fusca</name>
    <dbReference type="NCBI Taxonomy" id="39272"/>
    <lineage>
        <taxon>Eukaryota</taxon>
        <taxon>Metazoa</taxon>
        <taxon>Ecdysozoa</taxon>
        <taxon>Arthropoda</taxon>
        <taxon>Hexapoda</taxon>
        <taxon>Collembola</taxon>
        <taxon>Symphypleona</taxon>
        <taxon>Sminthuridae</taxon>
        <taxon>Allacma</taxon>
    </lineage>
</organism>
<keyword evidence="6" id="KW-0732">Signal</keyword>
<sequence>METQLLFLSIILILWLCQTVNSSKPVVITKVNKCCPLRHVYNEKTNRCEERADSSNSTQWNLNKTFVDDGNTSLFLEWQAYGFPDCPYNKLVTLNRSNKGSSSEVSYYVSNDGNLLELSYVNDDDFTVNHLPKHYCIDPYTTGIVIRICPPTCDEREPCIRKCCSVGQHYRYEKGQYKCEKSNNTSYQLPLYPHASHSSNKTTTSQPRFTSGYNSVYWCQNGTALTMSTGWKFASVKKPFKVLSNGDIVYYHGKGHNWAMLNKPQDYCYDRLHYQDPKSQLCKKDVDILYFCTPNSMTTVDKNSVRFRTENSGLKWLKQLAYVTLIIAIVSLLLTSIILFLLIDRVNLHSWTRLSFVTSEFVFLFLFSLIYAKESLQPQTSPIACKMFAAVFHYTGLVTMCWLSIINFDLWWTFKVLKPTSNRKFDIRRFIYYMCFALGLPLLIVSVALIIQNSKPPKISKKQLCRDEADEIIALAKSQWISPGYGETSCTLSTGSLLPYWYGPLCFLLLANLVFFFTTTCRMVSLRRMTRRASIENTSGHSQTNKIFLKIFIVSGVTWNIELIGWLLKVDPKYRLDIVHHFQAMALFYIFVCKKGVIRSLQNKYPIIMKVLPPIGRSQRSATLASVSTDASSRIRVGRKLSTASTNSSSVVGESYQRHESFELPATSPTAFTAPVFA</sequence>
<dbReference type="GO" id="GO:0004930">
    <property type="term" value="F:G protein-coupled receptor activity"/>
    <property type="evidence" value="ECO:0007669"/>
    <property type="project" value="InterPro"/>
</dbReference>
<evidence type="ECO:0000313" key="9">
    <source>
        <dbReference type="Proteomes" id="UP000708208"/>
    </source>
</evidence>
<dbReference type="Proteomes" id="UP000708208">
    <property type="component" value="Unassembled WGS sequence"/>
</dbReference>
<feature type="transmembrane region" description="Helical" evidence="5">
    <location>
        <begin position="574"/>
        <end position="592"/>
    </location>
</feature>
<evidence type="ECO:0000256" key="6">
    <source>
        <dbReference type="SAM" id="SignalP"/>
    </source>
</evidence>
<feature type="domain" description="G-protein coupled receptors family 2 profile 2" evidence="7">
    <location>
        <begin position="317"/>
        <end position="595"/>
    </location>
</feature>
<dbReference type="Pfam" id="PF00002">
    <property type="entry name" value="7tm_2"/>
    <property type="match status" value="1"/>
</dbReference>
<evidence type="ECO:0000256" key="4">
    <source>
        <dbReference type="ARBA" id="ARBA00023136"/>
    </source>
</evidence>
<keyword evidence="4 5" id="KW-0472">Membrane</keyword>
<evidence type="ECO:0000256" key="5">
    <source>
        <dbReference type="SAM" id="Phobius"/>
    </source>
</evidence>
<evidence type="ECO:0000256" key="3">
    <source>
        <dbReference type="ARBA" id="ARBA00022989"/>
    </source>
</evidence>
<comment type="caution">
    <text evidence="8">The sequence shown here is derived from an EMBL/GenBank/DDBJ whole genome shotgun (WGS) entry which is preliminary data.</text>
</comment>
<proteinExistence type="predicted"/>
<feature type="transmembrane region" description="Helical" evidence="5">
    <location>
        <begin position="391"/>
        <end position="410"/>
    </location>
</feature>
<feature type="signal peptide" evidence="6">
    <location>
        <begin position="1"/>
        <end position="22"/>
    </location>
</feature>
<evidence type="ECO:0000256" key="1">
    <source>
        <dbReference type="ARBA" id="ARBA00004141"/>
    </source>
</evidence>
<dbReference type="EMBL" id="CAJVCH010069453">
    <property type="protein sequence ID" value="CAG7720312.1"/>
    <property type="molecule type" value="Genomic_DNA"/>
</dbReference>
<evidence type="ECO:0000259" key="7">
    <source>
        <dbReference type="PROSITE" id="PS50261"/>
    </source>
</evidence>
<name>A0A8J2JKL7_9HEXA</name>
<comment type="subcellular location">
    <subcellularLocation>
        <location evidence="1">Membrane</location>
        <topology evidence="1">Multi-pass membrane protein</topology>
    </subcellularLocation>
</comment>
<feature type="transmembrane region" description="Helical" evidence="5">
    <location>
        <begin position="501"/>
        <end position="526"/>
    </location>
</feature>